<dbReference type="RefSeq" id="WP_235313743.1">
    <property type="nucleotide sequence ID" value="NZ_JAKGAS010000009.1"/>
</dbReference>
<evidence type="ECO:0000313" key="2">
    <source>
        <dbReference type="Proteomes" id="UP001521137"/>
    </source>
</evidence>
<dbReference type="Proteomes" id="UP001521137">
    <property type="component" value="Unassembled WGS sequence"/>
</dbReference>
<keyword evidence="2" id="KW-1185">Reference proteome</keyword>
<sequence>MKEHGDIDIKWDGNILSISLRGPFNVEGIKHSIERVKTSVKENNLSSWYRIDYLDEETLGSPDTIKLIGEFYLWSDLNKCIESAIVCQNTLQRNLIDNFVERTGVKITVFNQDSKALNFIKKLSG</sequence>
<proteinExistence type="predicted"/>
<comment type="caution">
    <text evidence="1">The sequence shown here is derived from an EMBL/GenBank/DDBJ whole genome shotgun (WGS) entry which is preliminary data.</text>
</comment>
<gene>
    <name evidence="1" type="ORF">L0668_16075</name>
</gene>
<protein>
    <recommendedName>
        <fullName evidence="3">STAS/SEC14 domain-containing protein</fullName>
    </recommendedName>
</protein>
<evidence type="ECO:0008006" key="3">
    <source>
        <dbReference type="Google" id="ProtNLM"/>
    </source>
</evidence>
<organism evidence="1 2">
    <name type="scientific">Paraglaciecola algarum</name>
    <dbReference type="NCBI Taxonomy" id="3050085"/>
    <lineage>
        <taxon>Bacteria</taxon>
        <taxon>Pseudomonadati</taxon>
        <taxon>Pseudomonadota</taxon>
        <taxon>Gammaproteobacteria</taxon>
        <taxon>Alteromonadales</taxon>
        <taxon>Alteromonadaceae</taxon>
        <taxon>Paraglaciecola</taxon>
    </lineage>
</organism>
<reference evidence="1 2" key="1">
    <citation type="submission" date="2022-01" db="EMBL/GenBank/DDBJ databases">
        <title>Paraglaciecola sp. G1-23.</title>
        <authorList>
            <person name="Jin M.S."/>
            <person name="Han D.M."/>
            <person name="Kim H.M."/>
            <person name="Jeon C.O."/>
        </authorList>
    </citation>
    <scope>NUCLEOTIDE SEQUENCE [LARGE SCALE GENOMIC DNA]</scope>
    <source>
        <strain evidence="1 2">G1-23</strain>
    </source>
</reference>
<name>A0ABS9D9L0_9ALTE</name>
<evidence type="ECO:0000313" key="1">
    <source>
        <dbReference type="EMBL" id="MCF2949640.1"/>
    </source>
</evidence>
<dbReference type="EMBL" id="JAKGAS010000009">
    <property type="protein sequence ID" value="MCF2949640.1"/>
    <property type="molecule type" value="Genomic_DNA"/>
</dbReference>
<accession>A0ABS9D9L0</accession>